<evidence type="ECO:0000256" key="1">
    <source>
        <dbReference type="ARBA" id="ARBA00004429"/>
    </source>
</evidence>
<accession>A0A1H8KR45</accession>
<evidence type="ECO:0000313" key="13">
    <source>
        <dbReference type="EMBL" id="SEN95372.1"/>
    </source>
</evidence>
<dbReference type="Proteomes" id="UP000199531">
    <property type="component" value="Unassembled WGS sequence"/>
</dbReference>
<dbReference type="InterPro" id="IPR006685">
    <property type="entry name" value="MscS_channel_2nd"/>
</dbReference>
<proteinExistence type="predicted"/>
<reference evidence="13 14" key="1">
    <citation type="submission" date="2016-10" db="EMBL/GenBank/DDBJ databases">
        <authorList>
            <person name="de Groot N.N."/>
        </authorList>
    </citation>
    <scope>NUCLEOTIDE SEQUENCE [LARGE SCALE GENOMIC DNA]</scope>
    <source>
        <strain evidence="13 14">DSM 15123</strain>
    </source>
</reference>
<dbReference type="Gene3D" id="2.30.30.60">
    <property type="match status" value="1"/>
</dbReference>
<evidence type="ECO:0000256" key="4">
    <source>
        <dbReference type="ARBA" id="ARBA00022692"/>
    </source>
</evidence>
<keyword evidence="14" id="KW-1185">Reference proteome</keyword>
<dbReference type="GO" id="GO:0005886">
    <property type="term" value="C:plasma membrane"/>
    <property type="evidence" value="ECO:0007669"/>
    <property type="project" value="UniProtKB-SubCell"/>
</dbReference>
<keyword evidence="2" id="KW-1003">Cell membrane</keyword>
<evidence type="ECO:0000256" key="9">
    <source>
        <dbReference type="ARBA" id="ARBA00093659"/>
    </source>
</evidence>
<dbReference type="AlphaFoldDB" id="A0A1H8KR45"/>
<evidence type="ECO:0000259" key="12">
    <source>
        <dbReference type="Pfam" id="PF00924"/>
    </source>
</evidence>
<dbReference type="Pfam" id="PF00924">
    <property type="entry name" value="MS_channel_2nd"/>
    <property type="match status" value="1"/>
</dbReference>
<feature type="transmembrane region" description="Helical" evidence="11">
    <location>
        <begin position="184"/>
        <end position="205"/>
    </location>
</feature>
<dbReference type="STRING" id="1121117.SAMN02745977_02435"/>
<feature type="transmembrane region" description="Helical" evidence="11">
    <location>
        <begin position="138"/>
        <end position="163"/>
    </location>
</feature>
<dbReference type="GO" id="GO:0008381">
    <property type="term" value="F:mechanosensitive monoatomic ion channel activity"/>
    <property type="evidence" value="ECO:0007669"/>
    <property type="project" value="InterPro"/>
</dbReference>
<evidence type="ECO:0000256" key="2">
    <source>
        <dbReference type="ARBA" id="ARBA00022475"/>
    </source>
</evidence>
<keyword evidence="6" id="KW-0346">Stress response</keyword>
<feature type="transmembrane region" description="Helical" evidence="11">
    <location>
        <begin position="211"/>
        <end position="230"/>
    </location>
</feature>
<protein>
    <recommendedName>
        <fullName evidence="8">Mechanosensing system component YbdG</fullName>
    </recommendedName>
    <alternativeName>
        <fullName evidence="9">Mechanosensitive channel homolog YbdG</fullName>
    </alternativeName>
</protein>
<keyword evidence="5 11" id="KW-1133">Transmembrane helix</keyword>
<organism evidence="13 14">
    <name type="scientific">Brachymonas denitrificans DSM 15123</name>
    <dbReference type="NCBI Taxonomy" id="1121117"/>
    <lineage>
        <taxon>Bacteria</taxon>
        <taxon>Pseudomonadati</taxon>
        <taxon>Pseudomonadota</taxon>
        <taxon>Betaproteobacteria</taxon>
        <taxon>Burkholderiales</taxon>
        <taxon>Comamonadaceae</taxon>
        <taxon>Brachymonas</taxon>
    </lineage>
</organism>
<feature type="compositionally biased region" description="Low complexity" evidence="10">
    <location>
        <begin position="471"/>
        <end position="488"/>
    </location>
</feature>
<evidence type="ECO:0000256" key="8">
    <source>
        <dbReference type="ARBA" id="ARBA00093630"/>
    </source>
</evidence>
<evidence type="ECO:0000256" key="10">
    <source>
        <dbReference type="SAM" id="MobiDB-lite"/>
    </source>
</evidence>
<keyword evidence="3" id="KW-0997">Cell inner membrane</keyword>
<keyword evidence="4 11" id="KW-0812">Transmembrane</keyword>
<evidence type="ECO:0000256" key="6">
    <source>
        <dbReference type="ARBA" id="ARBA00023016"/>
    </source>
</evidence>
<dbReference type="InterPro" id="IPR030192">
    <property type="entry name" value="YbdG"/>
</dbReference>
<sequence>MRLANLHDKLTGMFVPSWRPSGFWPGSDPYSRLMPPLPDQVRDPLRGAMRDALNWLPPDWPASARVAGIIALLFLATWMLRVSLEFGLLQLRERVLRSDSPAWLDILLDRAVLRRSARIVSPLLVQLGLLSLPKPHGLATIILYTLLSAYVVLCVVRVILAYLDATLKHQTVFLRHSPRQQLSIKSYIQLAKLVVVLGGLIIMAAELTDRSPLLLLSGLGALSAVLMLVFKDTILSFTAGVQLSSNDMLRAGDWIEMPQVGADGQVVDMALHAVKVQNWDKTITTIPTWRLMSESYRNWRGMSESGARRIKRTLSLDATSVHFLQPEQIEQLERIELLRPYLQKKRQALADTNAARLQTLSPEAASLPLNLRQLTNLGCFRAYVSAYLEKHPDIRQDMTQIVNTAGTSPEGVQVQIYCFSATTNWQEYETIQGDLFDHLLSVLPEFGLRVFQQPSGHDFRTMMQGAAIPVTPTSAAPASPEASPVGASRAMQAASVSEPLAPSSQAGIDISDKR</sequence>
<evidence type="ECO:0000256" key="7">
    <source>
        <dbReference type="ARBA" id="ARBA00023136"/>
    </source>
</evidence>
<feature type="region of interest" description="Disordered" evidence="10">
    <location>
        <begin position="471"/>
        <end position="514"/>
    </location>
</feature>
<dbReference type="InterPro" id="IPR010920">
    <property type="entry name" value="LSM_dom_sf"/>
</dbReference>
<dbReference type="FunFam" id="2.30.30.60:FF:000002">
    <property type="entry name" value="Mechanosensitive ion channel family protein"/>
    <property type="match status" value="1"/>
</dbReference>
<keyword evidence="7 11" id="KW-0472">Membrane</keyword>
<evidence type="ECO:0000313" key="14">
    <source>
        <dbReference type="Proteomes" id="UP000199531"/>
    </source>
</evidence>
<evidence type="ECO:0000256" key="11">
    <source>
        <dbReference type="SAM" id="Phobius"/>
    </source>
</evidence>
<gene>
    <name evidence="13" type="ORF">SAMN02745977_02435</name>
</gene>
<name>A0A1H8KR45_9BURK</name>
<comment type="subcellular location">
    <subcellularLocation>
        <location evidence="1">Cell inner membrane</location>
        <topology evidence="1">Multi-pass membrane protein</topology>
    </subcellularLocation>
</comment>
<dbReference type="EMBL" id="FOCW01000012">
    <property type="protein sequence ID" value="SEN95372.1"/>
    <property type="molecule type" value="Genomic_DNA"/>
</dbReference>
<dbReference type="PANTHER" id="PTHR30414:SF0">
    <property type="entry name" value="MINICONDUCTANCE MECHANOSENSITIVE CHANNEL YBDG"/>
    <property type="match status" value="1"/>
</dbReference>
<evidence type="ECO:0000256" key="3">
    <source>
        <dbReference type="ARBA" id="ARBA00022519"/>
    </source>
</evidence>
<dbReference type="InterPro" id="IPR023408">
    <property type="entry name" value="MscS_beta-dom_sf"/>
</dbReference>
<dbReference type="SUPFAM" id="SSF50182">
    <property type="entry name" value="Sm-like ribonucleoproteins"/>
    <property type="match status" value="1"/>
</dbReference>
<evidence type="ECO:0000256" key="5">
    <source>
        <dbReference type="ARBA" id="ARBA00022989"/>
    </source>
</evidence>
<dbReference type="PANTHER" id="PTHR30414">
    <property type="entry name" value="MINICONDUCTANCE MECHANOSENSITIVE CHANNEL YBDG"/>
    <property type="match status" value="1"/>
</dbReference>
<dbReference type="GO" id="GO:0071470">
    <property type="term" value="P:cellular response to osmotic stress"/>
    <property type="evidence" value="ECO:0007669"/>
    <property type="project" value="InterPro"/>
</dbReference>
<feature type="domain" description="Mechanosensitive ion channel MscS" evidence="12">
    <location>
        <begin position="232"/>
        <end position="300"/>
    </location>
</feature>